<feature type="chain" id="PRO_5046281045" description="PQQ-binding-like beta-propeller repeat protein" evidence="1">
    <location>
        <begin position="26"/>
        <end position="396"/>
    </location>
</feature>
<dbReference type="SUPFAM" id="SSF50998">
    <property type="entry name" value="Quinoprotein alcohol dehydrogenase-like"/>
    <property type="match status" value="1"/>
</dbReference>
<sequence>MKKKMVTAILTALLAISNVSGAVNAKNYEKLPQEVWVQEPNANYIPVQKDIFLVPGTNILYLHMGEEKASQTKIWSPDTIRAVDYMTGKVKWVFSFAKPGYGWPSTEEPFSYAPDGSIYAYFPSSKLLYAVNPDGKEKWSKQLAADVPFNGKLKRLSDGTLVIVAEKSTAIGKETVQLIGINPEGKSKFNKVVPGKFVAVTKDRIIVKVSSTSKAVEKVSGYDSSSKQIYQYSFPKGAYVNEYTAFTLNDGTIVFPTGTSENMQKQTLIALSSAGKESWKRSFDRNGLAFSAGSGYLFVNFASNKLSYFNRNVLVKEITLNGFTMPEGDVLPTGKTTSAGNLLIDLVSRQYVVDPVTFAILHEFKPGIKGDILDYKNNRIFVHYWGENKIYAYLLN</sequence>
<comment type="caution">
    <text evidence="2">The sequence shown here is derived from an EMBL/GenBank/DDBJ whole genome shotgun (WGS) entry which is preliminary data.</text>
</comment>
<dbReference type="InterPro" id="IPR015943">
    <property type="entry name" value="WD40/YVTN_repeat-like_dom_sf"/>
</dbReference>
<dbReference type="EMBL" id="JBHSMI010000067">
    <property type="protein sequence ID" value="MFC5407517.1"/>
    <property type="molecule type" value="Genomic_DNA"/>
</dbReference>
<evidence type="ECO:0008006" key="4">
    <source>
        <dbReference type="Google" id="ProtNLM"/>
    </source>
</evidence>
<protein>
    <recommendedName>
        <fullName evidence="4">PQQ-binding-like beta-propeller repeat protein</fullName>
    </recommendedName>
</protein>
<accession>A0ABW0I5X6</accession>
<evidence type="ECO:0000313" key="3">
    <source>
        <dbReference type="Proteomes" id="UP001596113"/>
    </source>
</evidence>
<organism evidence="2 3">
    <name type="scientific">Cohnella soli</name>
    <dbReference type="NCBI Taxonomy" id="425005"/>
    <lineage>
        <taxon>Bacteria</taxon>
        <taxon>Bacillati</taxon>
        <taxon>Bacillota</taxon>
        <taxon>Bacilli</taxon>
        <taxon>Bacillales</taxon>
        <taxon>Paenibacillaceae</taxon>
        <taxon>Cohnella</taxon>
    </lineage>
</organism>
<dbReference type="InterPro" id="IPR011047">
    <property type="entry name" value="Quinoprotein_ADH-like_sf"/>
</dbReference>
<reference evidence="3" key="1">
    <citation type="journal article" date="2019" name="Int. J. Syst. Evol. Microbiol.">
        <title>The Global Catalogue of Microorganisms (GCM) 10K type strain sequencing project: providing services to taxonomists for standard genome sequencing and annotation.</title>
        <authorList>
            <consortium name="The Broad Institute Genomics Platform"/>
            <consortium name="The Broad Institute Genome Sequencing Center for Infectious Disease"/>
            <person name="Wu L."/>
            <person name="Ma J."/>
        </authorList>
    </citation>
    <scope>NUCLEOTIDE SEQUENCE [LARGE SCALE GENOMIC DNA]</scope>
    <source>
        <strain evidence="3">CGMCC 1.18575</strain>
    </source>
</reference>
<dbReference type="Proteomes" id="UP001596113">
    <property type="component" value="Unassembled WGS sequence"/>
</dbReference>
<dbReference type="RefSeq" id="WP_378140249.1">
    <property type="nucleotide sequence ID" value="NZ_JBHSMI010000067.1"/>
</dbReference>
<gene>
    <name evidence="2" type="ORF">ACFPOF_32705</name>
</gene>
<keyword evidence="1" id="KW-0732">Signal</keyword>
<evidence type="ECO:0000256" key="1">
    <source>
        <dbReference type="SAM" id="SignalP"/>
    </source>
</evidence>
<proteinExistence type="predicted"/>
<keyword evidence="3" id="KW-1185">Reference proteome</keyword>
<name>A0ABW0I5X6_9BACL</name>
<evidence type="ECO:0000313" key="2">
    <source>
        <dbReference type="EMBL" id="MFC5407517.1"/>
    </source>
</evidence>
<dbReference type="Gene3D" id="2.130.10.10">
    <property type="entry name" value="YVTN repeat-like/Quinoprotein amine dehydrogenase"/>
    <property type="match status" value="1"/>
</dbReference>
<feature type="signal peptide" evidence="1">
    <location>
        <begin position="1"/>
        <end position="25"/>
    </location>
</feature>